<sequence length="1100" mass="121720">MKKLTILFLFCCLNFFESFSQDFQWAKQIGQGQTDRIKAMDIDDEGNSYLLGESSSYYFDINPGLAEEIIENNTVGTSGNICYLIKLDPDGNYLWGKVFNMIRNTADYVIDVKIGSDNNIYSLMSLTNYSGNTTISNANIVITKFDPLGNELLVKSIKDLNSINESSIHASSFDLDSSNNVFLTGYFIDDIVLNNSNSSLNLFANGWGNHIIKMNSNFDIIWSKSYDYQHTEFESLKISPDNNINVLYHIFNQSTSDYTENLMKIDNISSNLIWEKSFQNLIPIAFHISQNGNYIISFIRGNSSAPPSDIDPSTNSVLTVANNTLLWLNSNGDFLDYKEYFNNLNFNLIESDDNNNCYFASGFSGLVDVDPSPNTFLLNGYQSQFGESLVVKFDPNRIFEYAFKLGQPNVQPTPYDYIYNLKFSGIKIKNNNEYYCGYFAGYADLDPSLNVVGFDAVHSGVLTDDGFVLKLGPCNTSTPNASNNQSFCSSQNPTIANLSPNSSSIKWYNSLTSIIQLPSSTGLVNGQTYYAANQNGSCPESSRLAVTVTINQTPNPPIISNQVFCESDNATISTLIASGSNIKWYSSLTDTIELPSNHLLTSANYYATQTINNCESNRIAINVTVNSNSLPTVTSPQIFCIQQNATINDVLISGTNVNWYDSSTSGNLLPNTTILIDGTIYYASQTINGCESLRVPVTISIQNTPIPTGNASQEFCATSNPTLSDISVSGTAINWYANNASTTILPNSTALVDGTTYFATQTINGCESVGRLIINASLINTLNANNYSQSFCDDLNDGSENVVLSNYNSNLIASTTGMNFTYYSSYYDAENEIITNQLNTNYTLSIGSTVVYVRLDSANGCHQIVELNLSLFQKPVISIDDVMPICKTSNIIVNAGTGFNSYSWSTGASSQSIVISTAGTYSVTVTKNYGSIICSSTKTFAVVESEIANITSIDTQDWTDSENIIIVSTAINDNYLYSLDGINYQSSNTFSGLTSGFYTVYVKDECGIIDEDVVLLNYPKFFTPNDDGTNDYWRIKFSQYEPNLTVTIFDRYGKIMKVLNPNSIGWDGTYNSTKMISDDYWFVVKREDGREHRAHFTLKR</sequence>
<keyword evidence="3" id="KW-1185">Reference proteome</keyword>
<dbReference type="OrthoDB" id="1652165at2"/>
<dbReference type="InterPro" id="IPR010620">
    <property type="entry name" value="SBBP_repeat"/>
</dbReference>
<dbReference type="Pfam" id="PF13585">
    <property type="entry name" value="CHU_C"/>
    <property type="match status" value="1"/>
</dbReference>
<dbReference type="RefSeq" id="WP_035126318.1">
    <property type="nucleotide sequence ID" value="NZ_JRHH01000003.1"/>
</dbReference>
<name>A0A095V0S4_9FLAO</name>
<dbReference type="eggNOG" id="COG3291">
    <property type="taxonomic scope" value="Bacteria"/>
</dbReference>
<dbReference type="InterPro" id="IPR026341">
    <property type="entry name" value="T9SS_type_B"/>
</dbReference>
<protein>
    <recommendedName>
        <fullName evidence="1">Ig-like domain-containing protein</fullName>
    </recommendedName>
</protein>
<dbReference type="InterPro" id="IPR044023">
    <property type="entry name" value="Ig_7"/>
</dbReference>
<dbReference type="AlphaFoldDB" id="A0A095V0S4"/>
<gene>
    <name evidence="2" type="ORF">LG45_09275</name>
</gene>
<dbReference type="Proteomes" id="UP000029554">
    <property type="component" value="Unassembled WGS sequence"/>
</dbReference>
<proteinExistence type="predicted"/>
<dbReference type="Pfam" id="PF06739">
    <property type="entry name" value="SBBP"/>
    <property type="match status" value="1"/>
</dbReference>
<dbReference type="STRING" id="1453498.LG45_09275"/>
<accession>A0A095V0S4</accession>
<evidence type="ECO:0000313" key="2">
    <source>
        <dbReference type="EMBL" id="KGD68460.1"/>
    </source>
</evidence>
<evidence type="ECO:0000259" key="1">
    <source>
        <dbReference type="Pfam" id="PF19081"/>
    </source>
</evidence>
<feature type="domain" description="Ig-like" evidence="1">
    <location>
        <begin position="630"/>
        <end position="701"/>
    </location>
</feature>
<dbReference type="eggNOG" id="COG3209">
    <property type="taxonomic scope" value="Bacteria"/>
</dbReference>
<dbReference type="eggNOG" id="COG3386">
    <property type="taxonomic scope" value="Bacteria"/>
</dbReference>
<dbReference type="Pfam" id="PF19081">
    <property type="entry name" value="Ig_7"/>
    <property type="match status" value="1"/>
</dbReference>
<reference evidence="2 3" key="1">
    <citation type="submission" date="2014-09" db="EMBL/GenBank/DDBJ databases">
        <title>Whole Genome Shotgun of Flavobacterium aquatile LMG 4008.</title>
        <authorList>
            <person name="Gale A.N."/>
            <person name="Pipes S.E."/>
            <person name="Newman J.D."/>
        </authorList>
    </citation>
    <scope>NUCLEOTIDE SEQUENCE [LARGE SCALE GENOMIC DNA]</scope>
    <source>
        <strain evidence="2 3">LMG 4008</strain>
    </source>
</reference>
<dbReference type="NCBIfam" id="TIGR04131">
    <property type="entry name" value="Bac_Flav_CTERM"/>
    <property type="match status" value="1"/>
</dbReference>
<evidence type="ECO:0000313" key="3">
    <source>
        <dbReference type="Proteomes" id="UP000029554"/>
    </source>
</evidence>
<organism evidence="2 3">
    <name type="scientific">Flavobacterium aquatile LMG 4008 = ATCC 11947</name>
    <dbReference type="NCBI Taxonomy" id="1453498"/>
    <lineage>
        <taxon>Bacteria</taxon>
        <taxon>Pseudomonadati</taxon>
        <taxon>Bacteroidota</taxon>
        <taxon>Flavobacteriia</taxon>
        <taxon>Flavobacteriales</taxon>
        <taxon>Flavobacteriaceae</taxon>
        <taxon>Flavobacterium</taxon>
    </lineage>
</organism>
<dbReference type="EMBL" id="JRHH01000003">
    <property type="protein sequence ID" value="KGD68460.1"/>
    <property type="molecule type" value="Genomic_DNA"/>
</dbReference>
<comment type="caution">
    <text evidence="2">The sequence shown here is derived from an EMBL/GenBank/DDBJ whole genome shotgun (WGS) entry which is preliminary data.</text>
</comment>